<dbReference type="OrthoDB" id="3521160at2"/>
<dbReference type="PANTHER" id="PTHR10587">
    <property type="entry name" value="GLYCOSYL TRANSFERASE-RELATED"/>
    <property type="match status" value="1"/>
</dbReference>
<dbReference type="GO" id="GO:0045493">
    <property type="term" value="P:xylan catabolic process"/>
    <property type="evidence" value="ECO:0007669"/>
    <property type="project" value="UniProtKB-KW"/>
</dbReference>
<evidence type="ECO:0000256" key="3">
    <source>
        <dbReference type="SAM" id="SignalP"/>
    </source>
</evidence>
<dbReference type="STRING" id="1179773.BN6_11670"/>
<dbReference type="KEGG" id="sesp:BN6_11670"/>
<dbReference type="InterPro" id="IPR002509">
    <property type="entry name" value="NODB_dom"/>
</dbReference>
<dbReference type="InterPro" id="IPR050248">
    <property type="entry name" value="Polysacc_deacetylase_ArnD"/>
</dbReference>
<dbReference type="GO" id="GO:0016810">
    <property type="term" value="F:hydrolase activity, acting on carbon-nitrogen (but not peptide) bonds"/>
    <property type="evidence" value="ECO:0007669"/>
    <property type="project" value="InterPro"/>
</dbReference>
<keyword evidence="5" id="KW-0858">Xylan degradation</keyword>
<evidence type="ECO:0000259" key="4">
    <source>
        <dbReference type="PROSITE" id="PS51677"/>
    </source>
</evidence>
<feature type="domain" description="NodB homology" evidence="4">
    <location>
        <begin position="28"/>
        <end position="204"/>
    </location>
</feature>
<dbReference type="PROSITE" id="PS51677">
    <property type="entry name" value="NODB"/>
    <property type="match status" value="1"/>
</dbReference>
<dbReference type="CDD" id="cd10917">
    <property type="entry name" value="CE4_NodB_like_6s_7s"/>
    <property type="match status" value="1"/>
</dbReference>
<evidence type="ECO:0000256" key="2">
    <source>
        <dbReference type="ARBA" id="ARBA00022801"/>
    </source>
</evidence>
<dbReference type="GO" id="GO:0016020">
    <property type="term" value="C:membrane"/>
    <property type="evidence" value="ECO:0007669"/>
    <property type="project" value="TreeGrafter"/>
</dbReference>
<dbReference type="GO" id="GO:0046872">
    <property type="term" value="F:metal ion binding"/>
    <property type="evidence" value="ECO:0007669"/>
    <property type="project" value="UniProtKB-KW"/>
</dbReference>
<gene>
    <name evidence="5" type="ordered locus">BN6_11670</name>
</gene>
<dbReference type="BioCyc" id="SESP1179773:BN6_RS05740-MONOMER"/>
<feature type="chain" id="PRO_5003833903" evidence="3">
    <location>
        <begin position="23"/>
        <end position="215"/>
    </location>
</feature>
<keyword evidence="6" id="KW-1185">Reference proteome</keyword>
<dbReference type="Proteomes" id="UP000006281">
    <property type="component" value="Chromosome"/>
</dbReference>
<keyword evidence="5" id="KW-0326">Glycosidase</keyword>
<feature type="signal peptide" evidence="3">
    <location>
        <begin position="1"/>
        <end position="22"/>
    </location>
</feature>
<dbReference type="AlphaFoldDB" id="K0JWC5"/>
<keyword evidence="5" id="KW-0624">Polysaccharide degradation</keyword>
<dbReference type="Pfam" id="PF01522">
    <property type="entry name" value="Polysacc_deac_1"/>
    <property type="match status" value="1"/>
</dbReference>
<keyword evidence="1" id="KW-0479">Metal-binding</keyword>
<dbReference type="Gene3D" id="3.20.20.370">
    <property type="entry name" value="Glycoside hydrolase/deacetylase"/>
    <property type="match status" value="1"/>
</dbReference>
<dbReference type="GO" id="GO:0016798">
    <property type="term" value="F:hydrolase activity, acting on glycosyl bonds"/>
    <property type="evidence" value="ECO:0007669"/>
    <property type="project" value="UniProtKB-KW"/>
</dbReference>
<dbReference type="EMBL" id="HE804045">
    <property type="protein sequence ID" value="CCH28493.1"/>
    <property type="molecule type" value="Genomic_DNA"/>
</dbReference>
<evidence type="ECO:0000313" key="5">
    <source>
        <dbReference type="EMBL" id="CCH28493.1"/>
    </source>
</evidence>
<reference evidence="5 6" key="1">
    <citation type="journal article" date="2012" name="BMC Genomics">
        <title>Complete genome sequence of Saccharothrix espanaensis DSM 44229T and comparison to the other completely sequenced Pseudonocardiaceae.</title>
        <authorList>
            <person name="Strobel T."/>
            <person name="Al-Dilaimi A."/>
            <person name="Blom J."/>
            <person name="Gessner A."/>
            <person name="Kalinowski J."/>
            <person name="Luzhetska M."/>
            <person name="Puhler A."/>
            <person name="Szczepanowski R."/>
            <person name="Bechthold A."/>
            <person name="Ruckert C."/>
        </authorList>
    </citation>
    <scope>NUCLEOTIDE SEQUENCE [LARGE SCALE GENOMIC DNA]</scope>
    <source>
        <strain evidence="6">ATCC 51144 / DSM 44229 / JCM 9112 / NBRC 15066 / NRRL 15764</strain>
    </source>
</reference>
<keyword evidence="3" id="KW-0732">Signal</keyword>
<sequence>MLSRTLLVIALLFVAPVVPANAAPGCSGYVALTYDDGPNPGFVRPLLAALKAARARATFFDVGARAEERPDLVRETVRAGHWLGNHSWSHPALTTLPPTELTAELSRTQDVLREATGRTPTLFRPPYGDTNDAVRAEARRQGLTEVLWTVDTVDWSGVPTEAIVRSATAAKSGDIILMHDGYQTTVDAVPQIVKGLKAKHLCPGKITPKGRVAAP</sequence>
<evidence type="ECO:0000256" key="1">
    <source>
        <dbReference type="ARBA" id="ARBA00022723"/>
    </source>
</evidence>
<dbReference type="PATRIC" id="fig|1179773.3.peg.1173"/>
<proteinExistence type="predicted"/>
<keyword evidence="5" id="KW-0119">Carbohydrate metabolism</keyword>
<evidence type="ECO:0000313" key="6">
    <source>
        <dbReference type="Proteomes" id="UP000006281"/>
    </source>
</evidence>
<accession>K0JWC5</accession>
<dbReference type="PANTHER" id="PTHR10587:SF133">
    <property type="entry name" value="CHITIN DEACETYLASE 1-RELATED"/>
    <property type="match status" value="1"/>
</dbReference>
<dbReference type="RefSeq" id="WP_015098606.1">
    <property type="nucleotide sequence ID" value="NC_019673.1"/>
</dbReference>
<dbReference type="InterPro" id="IPR011330">
    <property type="entry name" value="Glyco_hydro/deAcase_b/a-brl"/>
</dbReference>
<organism evidence="5 6">
    <name type="scientific">Saccharothrix espanaensis (strain ATCC 51144 / DSM 44229 / JCM 9112 / NBRC 15066 / NRRL 15764)</name>
    <dbReference type="NCBI Taxonomy" id="1179773"/>
    <lineage>
        <taxon>Bacteria</taxon>
        <taxon>Bacillati</taxon>
        <taxon>Actinomycetota</taxon>
        <taxon>Actinomycetes</taxon>
        <taxon>Pseudonocardiales</taxon>
        <taxon>Pseudonocardiaceae</taxon>
        <taxon>Saccharothrix</taxon>
    </lineage>
</organism>
<dbReference type="HOGENOM" id="CLU_021264_0_0_11"/>
<dbReference type="SUPFAM" id="SSF88713">
    <property type="entry name" value="Glycoside hydrolase/deacetylase"/>
    <property type="match status" value="1"/>
</dbReference>
<name>K0JWC5_SACES</name>
<protein>
    <submittedName>
        <fullName evidence="5">Secreted endo-1,4-beta-xylanase b (Xylanase b)</fullName>
    </submittedName>
</protein>
<keyword evidence="2 5" id="KW-0378">Hydrolase</keyword>
<dbReference type="eggNOG" id="COG0726">
    <property type="taxonomic scope" value="Bacteria"/>
</dbReference>